<dbReference type="GO" id="GO:0003700">
    <property type="term" value="F:DNA-binding transcription factor activity"/>
    <property type="evidence" value="ECO:0007669"/>
    <property type="project" value="InterPro"/>
</dbReference>
<reference evidence="5" key="1">
    <citation type="submission" date="2020-08" db="EMBL/GenBank/DDBJ databases">
        <title>Genome public.</title>
        <authorList>
            <person name="Liu C."/>
            <person name="Sun Q."/>
        </authorList>
    </citation>
    <scope>NUCLEOTIDE SEQUENCE</scope>
    <source>
        <strain evidence="5">NSJ-54</strain>
    </source>
</reference>
<dbReference type="AlphaFoldDB" id="A0A926EBB6"/>
<dbReference type="EMBL" id="JACRTC010000005">
    <property type="protein sequence ID" value="MBC8570742.1"/>
    <property type="molecule type" value="Genomic_DNA"/>
</dbReference>
<evidence type="ECO:0000313" key="6">
    <source>
        <dbReference type="Proteomes" id="UP000660861"/>
    </source>
</evidence>
<protein>
    <submittedName>
        <fullName evidence="5">GntR family transcriptional regulator</fullName>
    </submittedName>
</protein>
<dbReference type="InterPro" id="IPR036388">
    <property type="entry name" value="WH-like_DNA-bd_sf"/>
</dbReference>
<keyword evidence="2" id="KW-0238">DNA-binding</keyword>
<dbReference type="Proteomes" id="UP000660861">
    <property type="component" value="Unassembled WGS sequence"/>
</dbReference>
<dbReference type="SUPFAM" id="SSF46785">
    <property type="entry name" value="Winged helix' DNA-binding domain"/>
    <property type="match status" value="1"/>
</dbReference>
<gene>
    <name evidence="5" type="ORF">H8709_07870</name>
</gene>
<dbReference type="SMART" id="SM00345">
    <property type="entry name" value="HTH_GNTR"/>
    <property type="match status" value="1"/>
</dbReference>
<feature type="domain" description="HTH gntR-type" evidence="4">
    <location>
        <begin position="9"/>
        <end position="77"/>
    </location>
</feature>
<proteinExistence type="predicted"/>
<comment type="caution">
    <text evidence="5">The sequence shown here is derived from an EMBL/GenBank/DDBJ whole genome shotgun (WGS) entry which is preliminary data.</text>
</comment>
<sequence>MAEVFHPNIPIYLQLIESVKRKIVSGELSPGQRLPSVRDLAQTYEVNPNTAQRALAELEREGLVYSERTAGRFITNDGGLIEMTRTELAKEQIENFITEMQRLGFTNEQLLQELEQKLKKEERQDERK</sequence>
<evidence type="ECO:0000256" key="1">
    <source>
        <dbReference type="ARBA" id="ARBA00023015"/>
    </source>
</evidence>
<evidence type="ECO:0000313" key="5">
    <source>
        <dbReference type="EMBL" id="MBC8570742.1"/>
    </source>
</evidence>
<name>A0A926EBB6_9FIRM</name>
<dbReference type="PRINTS" id="PR00035">
    <property type="entry name" value="HTHGNTR"/>
</dbReference>
<keyword evidence="6" id="KW-1185">Reference proteome</keyword>
<dbReference type="Gene3D" id="1.10.10.10">
    <property type="entry name" value="Winged helix-like DNA-binding domain superfamily/Winged helix DNA-binding domain"/>
    <property type="match status" value="1"/>
</dbReference>
<keyword evidence="1" id="KW-0805">Transcription regulation</keyword>
<dbReference type="PANTHER" id="PTHR38445">
    <property type="entry name" value="HTH-TYPE TRANSCRIPTIONAL REPRESSOR YTRA"/>
    <property type="match status" value="1"/>
</dbReference>
<evidence type="ECO:0000259" key="4">
    <source>
        <dbReference type="PROSITE" id="PS50949"/>
    </source>
</evidence>
<dbReference type="PROSITE" id="PS50949">
    <property type="entry name" value="HTH_GNTR"/>
    <property type="match status" value="1"/>
</dbReference>
<evidence type="ECO:0000256" key="3">
    <source>
        <dbReference type="ARBA" id="ARBA00023163"/>
    </source>
</evidence>
<evidence type="ECO:0000256" key="2">
    <source>
        <dbReference type="ARBA" id="ARBA00023125"/>
    </source>
</evidence>
<dbReference type="Pfam" id="PF00392">
    <property type="entry name" value="GntR"/>
    <property type="match status" value="1"/>
</dbReference>
<dbReference type="RefSeq" id="WP_262397838.1">
    <property type="nucleotide sequence ID" value="NZ_JACRTC010000005.1"/>
</dbReference>
<accession>A0A926EBB6</accession>
<keyword evidence="3" id="KW-0804">Transcription</keyword>
<dbReference type="CDD" id="cd07377">
    <property type="entry name" value="WHTH_GntR"/>
    <property type="match status" value="1"/>
</dbReference>
<organism evidence="5 6">
    <name type="scientific">Zongyangia hominis</name>
    <dbReference type="NCBI Taxonomy" id="2763677"/>
    <lineage>
        <taxon>Bacteria</taxon>
        <taxon>Bacillati</taxon>
        <taxon>Bacillota</taxon>
        <taxon>Clostridia</taxon>
        <taxon>Eubacteriales</taxon>
        <taxon>Oscillospiraceae</taxon>
        <taxon>Zongyangia</taxon>
    </lineage>
</organism>
<dbReference type="InterPro" id="IPR000524">
    <property type="entry name" value="Tscrpt_reg_HTH_GntR"/>
</dbReference>
<dbReference type="GO" id="GO:0003677">
    <property type="term" value="F:DNA binding"/>
    <property type="evidence" value="ECO:0007669"/>
    <property type="project" value="UniProtKB-KW"/>
</dbReference>
<dbReference type="InterPro" id="IPR036390">
    <property type="entry name" value="WH_DNA-bd_sf"/>
</dbReference>
<dbReference type="PANTHER" id="PTHR38445:SF6">
    <property type="entry name" value="GNTR-FAMILY TRANSCRIPTIONAL REGULATOR"/>
    <property type="match status" value="1"/>
</dbReference>